<feature type="region of interest" description="Disordered" evidence="1">
    <location>
        <begin position="266"/>
        <end position="298"/>
    </location>
</feature>
<dbReference type="AlphaFoldDB" id="A0A0C1ZI89"/>
<evidence type="ECO:0000313" key="2">
    <source>
        <dbReference type="EMBL" id="KIG17259.1"/>
    </source>
</evidence>
<comment type="caution">
    <text evidence="2">The sequence shown here is derived from an EMBL/GenBank/DDBJ whole genome shotgun (WGS) entry which is preliminary data.</text>
</comment>
<dbReference type="EMBL" id="JMCC02000027">
    <property type="protein sequence ID" value="KIG17259.1"/>
    <property type="molecule type" value="Genomic_DNA"/>
</dbReference>
<feature type="compositionally biased region" description="Basic and acidic residues" evidence="1">
    <location>
        <begin position="133"/>
        <end position="148"/>
    </location>
</feature>
<gene>
    <name evidence="2" type="ORF">DB30_03442</name>
</gene>
<sequence>MTVELDLAIEAAKELVGPVGAQHAAVAGRVQARARVGVLNERRVGAPRIFPIAKRHAHAANVQLRRDPGGVDHLAVVVEQAPRLGEHRRAIGDAGPARIDGLDRIQDRPDRRLGGPAQADQRRVRALAPQPIRQRDRDPVAAHQHDSKPAQPRGSLGRGLDQLGVGRDRVPQRDAVLGDQLREPQRIAEVIGLGHDDRAARREQTKDVVDREIKAKRRDRQGPIVWTHAELRVDCEDRVDRAAVVQHHALGLARGARGEDDVGQIRGVPIDRDRPARGELGPSQLIESEGVEPRRPLDGLGLRAHGQRHAGLGEREHVGQAGRWHRRVEGHVGRARQQHTEHRDDLLPTLGGDHRDPIAPLHAAIDQHVGQGGRPLTQLCVVEAERRADHRGPRWLGQRAAQEQPVERAREQQVRGHAIPAARIGDQRGEHFLVVAKQRRGDVGDEAILVDIPEVVQAAVHVEDLVIEGDLGRLRAPRRACDGAQPGRGLVVGAAQVADEAGEHHADRAWLAAVAPVVLAGRVHAADRGVAEVRPQLTMDPLGLRAQAGRAAQIHVEDRRRGEAANHPLDLGRDLRRHGLAAKQSEDQAEVGVAAPRPQHEVEGREQHRRRRHAAGASELLERAEAAGVERAGVASTPGLGRARRPRQARPLGLDLQALDPILEVARGLGPRWAGRERGAVRAEAQLGQRQLSRRIPVQPRPLLEQHHQARPVDKQVVDAQVNARLAAAVIHHRDRKQRPALGIVEPGLHARAQARNRSVAAGWIETAQVESLGHIAARSVEHRLLATRGKHRRP</sequence>
<organism evidence="2 3">
    <name type="scientific">Enhygromyxa salina</name>
    <dbReference type="NCBI Taxonomy" id="215803"/>
    <lineage>
        <taxon>Bacteria</taxon>
        <taxon>Pseudomonadati</taxon>
        <taxon>Myxococcota</taxon>
        <taxon>Polyangia</taxon>
        <taxon>Nannocystales</taxon>
        <taxon>Nannocystaceae</taxon>
        <taxon>Enhygromyxa</taxon>
    </lineage>
</organism>
<proteinExistence type="predicted"/>
<evidence type="ECO:0000313" key="3">
    <source>
        <dbReference type="Proteomes" id="UP000031599"/>
    </source>
</evidence>
<dbReference type="Proteomes" id="UP000031599">
    <property type="component" value="Unassembled WGS sequence"/>
</dbReference>
<feature type="region of interest" description="Disordered" evidence="1">
    <location>
        <begin position="581"/>
        <end position="615"/>
    </location>
</feature>
<accession>A0A0C1ZI89</accession>
<dbReference type="AntiFam" id="ANF00178">
    <property type="entry name" value="Shadow ORF (opposite dhbF)"/>
</dbReference>
<feature type="region of interest" description="Disordered" evidence="1">
    <location>
        <begin position="87"/>
        <end position="179"/>
    </location>
</feature>
<dbReference type="AntiFam" id="ANF00174">
    <property type="entry name" value="Shadow ORF (irp2)"/>
</dbReference>
<name>A0A0C1ZI89_9BACT</name>
<feature type="compositionally biased region" description="Basic and acidic residues" evidence="1">
    <location>
        <begin position="100"/>
        <end position="113"/>
    </location>
</feature>
<reference evidence="2 3" key="1">
    <citation type="submission" date="2014-12" db="EMBL/GenBank/DDBJ databases">
        <title>Genome assembly of Enhygromyxa salina DSM 15201.</title>
        <authorList>
            <person name="Sharma G."/>
            <person name="Subramanian S."/>
        </authorList>
    </citation>
    <scope>NUCLEOTIDE SEQUENCE [LARGE SCALE GENOMIC DNA]</scope>
    <source>
        <strain evidence="2 3">DSM 15201</strain>
    </source>
</reference>
<evidence type="ECO:0000256" key="1">
    <source>
        <dbReference type="SAM" id="MobiDB-lite"/>
    </source>
</evidence>
<protein>
    <submittedName>
        <fullName evidence="2">Uncharacterized protein</fullName>
    </submittedName>
</protein>